<evidence type="ECO:0000256" key="5">
    <source>
        <dbReference type="ARBA" id="ARBA00022490"/>
    </source>
</evidence>
<dbReference type="PRINTS" id="PR00368">
    <property type="entry name" value="FADPNR"/>
</dbReference>
<feature type="binding site" evidence="14">
    <location>
        <position position="49"/>
    </location>
    <ligand>
        <name>FAD</name>
        <dbReference type="ChEBI" id="CHEBI:57692"/>
    </ligand>
</feature>
<evidence type="ECO:0000256" key="2">
    <source>
        <dbReference type="ARBA" id="ARBA00007532"/>
    </source>
</evidence>
<dbReference type="Pfam" id="PF02852">
    <property type="entry name" value="Pyr_redox_dim"/>
    <property type="match status" value="1"/>
</dbReference>
<keyword evidence="11 16" id="KW-0676">Redox-active center</keyword>
<dbReference type="GO" id="GO:0050660">
    <property type="term" value="F:flavin adenine dinucleotide binding"/>
    <property type="evidence" value="ECO:0007669"/>
    <property type="project" value="InterPro"/>
</dbReference>
<reference evidence="19" key="2">
    <citation type="journal article" date="2021" name="PeerJ">
        <title>Extensive microbial diversity within the chicken gut microbiome revealed by metagenomics and culture.</title>
        <authorList>
            <person name="Gilroy R."/>
            <person name="Ravi A."/>
            <person name="Getino M."/>
            <person name="Pursley I."/>
            <person name="Horton D.L."/>
            <person name="Alikhan N.F."/>
            <person name="Baker D."/>
            <person name="Gharbi K."/>
            <person name="Hall N."/>
            <person name="Watson M."/>
            <person name="Adriaenssens E.M."/>
            <person name="Foster-Nyarko E."/>
            <person name="Jarju S."/>
            <person name="Secka A."/>
            <person name="Antonio M."/>
            <person name="Oren A."/>
            <person name="Chaudhuri R.R."/>
            <person name="La Ragione R."/>
            <person name="Hildebrand F."/>
            <person name="Pallen M.J."/>
        </authorList>
    </citation>
    <scope>NUCLEOTIDE SEQUENCE</scope>
    <source>
        <strain evidence="19">G3-3990</strain>
    </source>
</reference>
<feature type="binding site" evidence="14">
    <location>
        <position position="263"/>
    </location>
    <ligand>
        <name>NAD(+)</name>
        <dbReference type="ChEBI" id="CHEBI:57540"/>
    </ligand>
</feature>
<dbReference type="InterPro" id="IPR012999">
    <property type="entry name" value="Pyr_OxRdtase_I_AS"/>
</dbReference>
<keyword evidence="6 16" id="KW-0285">Flavoprotein</keyword>
<feature type="binding site" evidence="14">
    <location>
        <begin position="177"/>
        <end position="184"/>
    </location>
    <ligand>
        <name>NAD(+)</name>
        <dbReference type="ChEBI" id="CHEBI:57540"/>
    </ligand>
</feature>
<accession>A0A9D9HS33</accession>
<evidence type="ECO:0000256" key="9">
    <source>
        <dbReference type="ARBA" id="ARBA00023027"/>
    </source>
</evidence>
<protein>
    <recommendedName>
        <fullName evidence="4 16">Dihydrolipoyl dehydrogenase</fullName>
        <ecNumber evidence="3 16">1.8.1.4</ecNumber>
    </recommendedName>
</protein>
<evidence type="ECO:0000256" key="4">
    <source>
        <dbReference type="ARBA" id="ARBA00016961"/>
    </source>
</evidence>
<evidence type="ECO:0000256" key="11">
    <source>
        <dbReference type="ARBA" id="ARBA00023284"/>
    </source>
</evidence>
<feature type="binding site" evidence="14">
    <location>
        <position position="200"/>
    </location>
    <ligand>
        <name>NAD(+)</name>
        <dbReference type="ChEBI" id="CHEBI:57540"/>
    </ligand>
</feature>
<keyword evidence="14" id="KW-0547">Nucleotide-binding</keyword>
<reference evidence="19" key="1">
    <citation type="submission" date="2020-10" db="EMBL/GenBank/DDBJ databases">
        <authorList>
            <person name="Gilroy R."/>
        </authorList>
    </citation>
    <scope>NUCLEOTIDE SEQUENCE</scope>
    <source>
        <strain evidence="19">G3-3990</strain>
    </source>
</reference>
<dbReference type="PANTHER" id="PTHR22912">
    <property type="entry name" value="DISULFIDE OXIDOREDUCTASE"/>
    <property type="match status" value="1"/>
</dbReference>
<dbReference type="AlphaFoldDB" id="A0A9D9HS33"/>
<evidence type="ECO:0000256" key="12">
    <source>
        <dbReference type="ARBA" id="ARBA00049187"/>
    </source>
</evidence>
<evidence type="ECO:0000256" key="3">
    <source>
        <dbReference type="ARBA" id="ARBA00012608"/>
    </source>
</evidence>
<comment type="similarity">
    <text evidence="2 16">Belongs to the class-I pyridine nucleotide-disulfide oxidoreductase family.</text>
</comment>
<evidence type="ECO:0000256" key="10">
    <source>
        <dbReference type="ARBA" id="ARBA00023157"/>
    </source>
</evidence>
<dbReference type="InterPro" id="IPR036188">
    <property type="entry name" value="FAD/NAD-bd_sf"/>
</dbReference>
<dbReference type="InterPro" id="IPR004099">
    <property type="entry name" value="Pyr_nucl-diS_OxRdtase_dimer"/>
</dbReference>
<dbReference type="Pfam" id="PF07992">
    <property type="entry name" value="Pyr_redox_2"/>
    <property type="match status" value="1"/>
</dbReference>
<evidence type="ECO:0000313" key="20">
    <source>
        <dbReference type="Proteomes" id="UP000823641"/>
    </source>
</evidence>
<evidence type="ECO:0000313" key="19">
    <source>
        <dbReference type="EMBL" id="MBO8458739.1"/>
    </source>
</evidence>
<dbReference type="GO" id="GO:0006103">
    <property type="term" value="P:2-oxoglutarate metabolic process"/>
    <property type="evidence" value="ECO:0007669"/>
    <property type="project" value="TreeGrafter"/>
</dbReference>
<dbReference type="PANTHER" id="PTHR22912:SF217">
    <property type="entry name" value="DIHYDROLIPOYL DEHYDROGENASE"/>
    <property type="match status" value="1"/>
</dbReference>
<feature type="active site" description="Proton acceptor" evidence="13">
    <location>
        <position position="434"/>
    </location>
</feature>
<dbReference type="InterPro" id="IPR001100">
    <property type="entry name" value="Pyr_nuc-diS_OxRdtase"/>
</dbReference>
<evidence type="ECO:0000256" key="8">
    <source>
        <dbReference type="ARBA" id="ARBA00023002"/>
    </source>
</evidence>
<dbReference type="SUPFAM" id="SSF51905">
    <property type="entry name" value="FAD/NAD(P)-binding domain"/>
    <property type="match status" value="1"/>
</dbReference>
<evidence type="ECO:0000259" key="18">
    <source>
        <dbReference type="Pfam" id="PF07992"/>
    </source>
</evidence>
<feature type="binding site" evidence="14">
    <location>
        <begin position="307"/>
        <end position="310"/>
    </location>
    <ligand>
        <name>FAD</name>
        <dbReference type="ChEBI" id="CHEBI:57692"/>
    </ligand>
</feature>
<keyword evidence="7 14" id="KW-0274">FAD</keyword>
<dbReference type="Proteomes" id="UP000823641">
    <property type="component" value="Unassembled WGS sequence"/>
</dbReference>
<gene>
    <name evidence="19" type="primary">lpdA</name>
    <name evidence="19" type="ORF">IAA73_00155</name>
</gene>
<dbReference type="InterPro" id="IPR023753">
    <property type="entry name" value="FAD/NAD-binding_dom"/>
</dbReference>
<evidence type="ECO:0000256" key="14">
    <source>
        <dbReference type="PIRSR" id="PIRSR000350-3"/>
    </source>
</evidence>
<dbReference type="NCBIfam" id="TIGR01350">
    <property type="entry name" value="lipoamide_DH"/>
    <property type="match status" value="1"/>
</dbReference>
<evidence type="ECO:0000256" key="13">
    <source>
        <dbReference type="PIRSR" id="PIRSR000350-2"/>
    </source>
</evidence>
<dbReference type="Gene3D" id="3.30.390.30">
    <property type="match status" value="1"/>
</dbReference>
<dbReference type="GO" id="GO:0005737">
    <property type="term" value="C:cytoplasm"/>
    <property type="evidence" value="ECO:0007669"/>
    <property type="project" value="UniProtKB-SubCell"/>
</dbReference>
<dbReference type="PRINTS" id="PR00411">
    <property type="entry name" value="PNDRDTASEI"/>
</dbReference>
<sequence length="448" mass="47936">MMYKLAIIGGGPAGYTAAERAAHHGLTSVIFEKKTLGGTCLNEGCIPTKALLYGAKTYTNALNAAKYGVNVPEATFDYAKMHSRKTKVVRKLVAGIKAKLNNELITLVAAEASVVAYDKDKVVIQANGETYEAENLLLCCGSENIVPPIPGVDSPAVWNSTDALNCNQLPASMAIVGGGVIGMEFAALFCSLGVKVSVIEMMPEILGNMDRDTSAMLREDYTKRGIDFYLQARVTAINGNTVCFTHEEQEKTIKAEHILVSVGRKASIQGLECLPLEYAKKGIAVDEHMRTNLPNVYAAGDITGFSMLAHTAVREAEVAVHHLAGVPDAMSYNAIPGVVYTCPEVAGVGQTELSLQQAGTAYEVAKLPMTFSGRFVAENEGVNGLCKVIYAADTHKILGIHMFGNPASEIINMAALAIEQGLTVEQWRNGVVGHPTVSEIIKETLWTV</sequence>
<dbReference type="EMBL" id="JADIMG010000002">
    <property type="protein sequence ID" value="MBO8458739.1"/>
    <property type="molecule type" value="Genomic_DNA"/>
</dbReference>
<dbReference type="FunFam" id="3.30.390.30:FF:000001">
    <property type="entry name" value="Dihydrolipoyl dehydrogenase"/>
    <property type="match status" value="1"/>
</dbReference>
<feature type="domain" description="FAD/NAD(P)-binding" evidence="18">
    <location>
        <begin position="3"/>
        <end position="316"/>
    </location>
</feature>
<evidence type="ECO:0000256" key="6">
    <source>
        <dbReference type="ARBA" id="ARBA00022630"/>
    </source>
</evidence>
<dbReference type="InterPro" id="IPR016156">
    <property type="entry name" value="FAD/NAD-linked_Rdtase_dimer_sf"/>
</dbReference>
<dbReference type="EC" id="1.8.1.4" evidence="3 16"/>
<feature type="binding site" evidence="14">
    <location>
        <position position="301"/>
    </location>
    <ligand>
        <name>FAD</name>
        <dbReference type="ChEBI" id="CHEBI:57692"/>
    </ligand>
</feature>
<evidence type="ECO:0000256" key="1">
    <source>
        <dbReference type="ARBA" id="ARBA00004496"/>
    </source>
</evidence>
<evidence type="ECO:0000256" key="7">
    <source>
        <dbReference type="ARBA" id="ARBA00022827"/>
    </source>
</evidence>
<keyword evidence="8 16" id="KW-0560">Oxidoreductase</keyword>
<proteinExistence type="inferred from homology"/>
<feature type="disulfide bond" description="Redox-active" evidence="15">
    <location>
        <begin position="40"/>
        <end position="45"/>
    </location>
</feature>
<name>A0A9D9HS33_9BACT</name>
<dbReference type="InterPro" id="IPR006258">
    <property type="entry name" value="Lipoamide_DH"/>
</dbReference>
<dbReference type="SUPFAM" id="SSF55424">
    <property type="entry name" value="FAD/NAD-linked reductases, dimerisation (C-terminal) domain"/>
    <property type="match status" value="1"/>
</dbReference>
<keyword evidence="10" id="KW-1015">Disulfide bond</keyword>
<dbReference type="Gene3D" id="3.50.50.60">
    <property type="entry name" value="FAD/NAD(P)-binding domain"/>
    <property type="match status" value="2"/>
</dbReference>
<dbReference type="PROSITE" id="PS00076">
    <property type="entry name" value="PYRIDINE_REDOX_1"/>
    <property type="match status" value="1"/>
</dbReference>
<dbReference type="PIRSF" id="PIRSF000350">
    <property type="entry name" value="Mercury_reductase_MerA"/>
    <property type="match status" value="1"/>
</dbReference>
<comment type="caution">
    <text evidence="19">The sequence shown here is derived from an EMBL/GenBank/DDBJ whole genome shotgun (WGS) entry which is preliminary data.</text>
</comment>
<comment type="miscellaneous">
    <text evidence="16">The active site is a redox-active disulfide bond.</text>
</comment>
<feature type="domain" description="Pyridine nucleotide-disulphide oxidoreductase dimerisation" evidence="17">
    <location>
        <begin position="335"/>
        <end position="443"/>
    </location>
</feature>
<evidence type="ECO:0000256" key="15">
    <source>
        <dbReference type="PIRSR" id="PIRSR000350-4"/>
    </source>
</evidence>
<organism evidence="19 20">
    <name type="scientific">Candidatus Gallipaludibacter merdavium</name>
    <dbReference type="NCBI Taxonomy" id="2840839"/>
    <lineage>
        <taxon>Bacteria</taxon>
        <taxon>Pseudomonadati</taxon>
        <taxon>Bacteroidota</taxon>
        <taxon>Bacteroidia</taxon>
        <taxon>Bacteroidales</taxon>
        <taxon>Candidatus Gallipaludibacter</taxon>
    </lineage>
</organism>
<comment type="subcellular location">
    <subcellularLocation>
        <location evidence="1">Cytoplasm</location>
    </subcellularLocation>
</comment>
<keyword evidence="9 14" id="KW-0520">NAD</keyword>
<evidence type="ECO:0000256" key="16">
    <source>
        <dbReference type="RuleBase" id="RU003692"/>
    </source>
</evidence>
<evidence type="ECO:0000259" key="17">
    <source>
        <dbReference type="Pfam" id="PF02852"/>
    </source>
</evidence>
<keyword evidence="5" id="KW-0963">Cytoplasm</keyword>
<comment type="catalytic activity">
    <reaction evidence="12 16">
        <text>N(6)-[(R)-dihydrolipoyl]-L-lysyl-[protein] + NAD(+) = N(6)-[(R)-lipoyl]-L-lysyl-[protein] + NADH + H(+)</text>
        <dbReference type="Rhea" id="RHEA:15045"/>
        <dbReference type="Rhea" id="RHEA-COMP:10474"/>
        <dbReference type="Rhea" id="RHEA-COMP:10475"/>
        <dbReference type="ChEBI" id="CHEBI:15378"/>
        <dbReference type="ChEBI" id="CHEBI:57540"/>
        <dbReference type="ChEBI" id="CHEBI:57945"/>
        <dbReference type="ChEBI" id="CHEBI:83099"/>
        <dbReference type="ChEBI" id="CHEBI:83100"/>
        <dbReference type="EC" id="1.8.1.4"/>
    </reaction>
</comment>
<comment type="cofactor">
    <cofactor evidence="14 16">
        <name>FAD</name>
        <dbReference type="ChEBI" id="CHEBI:57692"/>
    </cofactor>
    <text evidence="14 16">Binds 1 FAD per subunit.</text>
</comment>
<dbReference type="InterPro" id="IPR050151">
    <property type="entry name" value="Class-I_Pyr_Nuc-Dis_Oxidored"/>
</dbReference>
<dbReference type="GO" id="GO:0004148">
    <property type="term" value="F:dihydrolipoyl dehydrogenase (NADH) activity"/>
    <property type="evidence" value="ECO:0007669"/>
    <property type="project" value="UniProtKB-EC"/>
</dbReference>